<dbReference type="Proteomes" id="UP000182235">
    <property type="component" value="Unassembled WGS sequence"/>
</dbReference>
<dbReference type="AlphaFoldDB" id="A0A1J9Q8F6"/>
<dbReference type="GO" id="GO:0005576">
    <property type="term" value="C:extracellular region"/>
    <property type="evidence" value="ECO:0007669"/>
    <property type="project" value="TreeGrafter"/>
</dbReference>
<keyword evidence="4" id="KW-1185">Reference proteome</keyword>
<keyword evidence="2" id="KW-0732">Signal</keyword>
<evidence type="ECO:0000256" key="1">
    <source>
        <dbReference type="SAM" id="MobiDB-lite"/>
    </source>
</evidence>
<organism evidence="3 4">
    <name type="scientific">Emergomyces pasteurianus Ep9510</name>
    <dbReference type="NCBI Taxonomy" id="1447872"/>
    <lineage>
        <taxon>Eukaryota</taxon>
        <taxon>Fungi</taxon>
        <taxon>Dikarya</taxon>
        <taxon>Ascomycota</taxon>
        <taxon>Pezizomycotina</taxon>
        <taxon>Eurotiomycetes</taxon>
        <taxon>Eurotiomycetidae</taxon>
        <taxon>Onygenales</taxon>
        <taxon>Ajellomycetaceae</taxon>
        <taxon>Emergomyces</taxon>
    </lineage>
</organism>
<comment type="caution">
    <text evidence="3">The sequence shown here is derived from an EMBL/GenBank/DDBJ whole genome shotgun (WGS) entry which is preliminary data.</text>
</comment>
<accession>A0A1J9Q8F6</accession>
<evidence type="ECO:0000313" key="4">
    <source>
        <dbReference type="Proteomes" id="UP000182235"/>
    </source>
</evidence>
<reference evidence="3 4" key="1">
    <citation type="submission" date="2015-07" db="EMBL/GenBank/DDBJ databases">
        <title>Emmonsia species relationships and genome sequence.</title>
        <authorList>
            <consortium name="The Broad Institute Genomics Platform"/>
            <person name="Cuomo C.A."/>
            <person name="Munoz J.F."/>
            <person name="Imamovic A."/>
            <person name="Priest M.E."/>
            <person name="Young S."/>
            <person name="Clay O.K."/>
            <person name="McEwen J.G."/>
        </authorList>
    </citation>
    <scope>NUCLEOTIDE SEQUENCE [LARGE SCALE GENOMIC DNA]</scope>
    <source>
        <strain evidence="3 4">UAMH 9510</strain>
    </source>
</reference>
<proteinExistence type="predicted"/>
<dbReference type="VEuPathDB" id="FungiDB:AJ78_03354"/>
<gene>
    <name evidence="3" type="ORF">AJ78_03354</name>
</gene>
<dbReference type="Gene3D" id="1.20.1280.140">
    <property type="match status" value="1"/>
</dbReference>
<dbReference type="EMBL" id="LGRN01000105">
    <property type="protein sequence ID" value="OJD16499.1"/>
    <property type="molecule type" value="Genomic_DNA"/>
</dbReference>
<feature type="chain" id="PRO_5013335257" evidence="2">
    <location>
        <begin position="20"/>
        <end position="196"/>
    </location>
</feature>
<dbReference type="PANTHER" id="PTHR38123:SF6">
    <property type="entry name" value="CELL WALL SERINE-THREONINE-RICH GALACTOMANNOPROTEIN MP1 (AFU_ORTHOLOGUE AFUA_4G03240)"/>
    <property type="match status" value="1"/>
</dbReference>
<sequence length="196" mass="21609">MKIATAFIVILSLTLDVVSNSIFIKRDVNHYLTVLHMLVPPLQELNDALESRDLQNIVLLGPKMDDALRDGLESLRLDVPLPTVEDSLLLRSPLEELEFLAYHLVNLLIGLKDLFISAGIGDFIREILKRLHSGFLSLCNLLSARVSPEVEHIIEDLCSSAVLAYQRGIDAYNTTPTSTTISPTPSTTSTSTTTIP</sequence>
<feature type="signal peptide" evidence="2">
    <location>
        <begin position="1"/>
        <end position="19"/>
    </location>
</feature>
<evidence type="ECO:0000256" key="2">
    <source>
        <dbReference type="SAM" id="SignalP"/>
    </source>
</evidence>
<dbReference type="PANTHER" id="PTHR38123">
    <property type="entry name" value="CELL WALL SERINE-THREONINE-RICH GALACTOMANNOPROTEIN MP1 (AFU_ORTHOLOGUE AFUA_4G03240)"/>
    <property type="match status" value="1"/>
</dbReference>
<name>A0A1J9Q8F6_9EURO</name>
<feature type="region of interest" description="Disordered" evidence="1">
    <location>
        <begin position="175"/>
        <end position="196"/>
    </location>
</feature>
<protein>
    <submittedName>
        <fullName evidence="3">Uncharacterized protein</fullName>
    </submittedName>
</protein>
<evidence type="ECO:0000313" key="3">
    <source>
        <dbReference type="EMBL" id="OJD16499.1"/>
    </source>
</evidence>